<accession>Q4N802</accession>
<gene>
    <name evidence="1" type="ordered locus">TP01_0668</name>
</gene>
<dbReference type="EMBL" id="AAGK01000001">
    <property type="protein sequence ID" value="EAN33906.1"/>
    <property type="molecule type" value="Genomic_DNA"/>
</dbReference>
<protein>
    <submittedName>
        <fullName evidence="1">Uncharacterized protein</fullName>
    </submittedName>
</protein>
<evidence type="ECO:0000313" key="1">
    <source>
        <dbReference type="EMBL" id="EAN33906.1"/>
    </source>
</evidence>
<sequence>MESKEDLEDKSSMFKGFSKVKSEVECEDSTEGIL</sequence>
<keyword evidence="2" id="KW-1185">Reference proteome</keyword>
<name>Q4N802_THEPA</name>
<reference evidence="1 2" key="1">
    <citation type="journal article" date="2005" name="Science">
        <title>Genome sequence of Theileria parva, a bovine pathogen that transforms lymphocytes.</title>
        <authorList>
            <person name="Gardner M.J."/>
            <person name="Bishop R."/>
            <person name="Shah T."/>
            <person name="de Villiers E.P."/>
            <person name="Carlton J.M."/>
            <person name="Hall N."/>
            <person name="Ren Q."/>
            <person name="Paulsen I.T."/>
            <person name="Pain A."/>
            <person name="Berriman M."/>
            <person name="Wilson R.J.M."/>
            <person name="Sato S."/>
            <person name="Ralph S.A."/>
            <person name="Mann D.J."/>
            <person name="Xiong Z."/>
            <person name="Shallom S.J."/>
            <person name="Weidman J."/>
            <person name="Jiang L."/>
            <person name="Lynn J."/>
            <person name="Weaver B."/>
            <person name="Shoaibi A."/>
            <person name="Domingo A.R."/>
            <person name="Wasawo D."/>
            <person name="Crabtree J."/>
            <person name="Wortman J.R."/>
            <person name="Haas B."/>
            <person name="Angiuoli S.V."/>
            <person name="Creasy T.H."/>
            <person name="Lu C."/>
            <person name="Suh B."/>
            <person name="Silva J.C."/>
            <person name="Utterback T.R."/>
            <person name="Feldblyum T.V."/>
            <person name="Pertea M."/>
            <person name="Allen J."/>
            <person name="Nierman W.C."/>
            <person name="Taracha E.L.N."/>
            <person name="Salzberg S.L."/>
            <person name="White O.R."/>
            <person name="Fitzhugh H.A."/>
            <person name="Morzaria S."/>
            <person name="Venter J.C."/>
            <person name="Fraser C.M."/>
            <person name="Nene V."/>
        </authorList>
    </citation>
    <scope>NUCLEOTIDE SEQUENCE [LARGE SCALE GENOMIC DNA]</scope>
    <source>
        <strain evidence="1 2">Muguga</strain>
    </source>
</reference>
<evidence type="ECO:0000313" key="2">
    <source>
        <dbReference type="Proteomes" id="UP000001949"/>
    </source>
</evidence>
<dbReference type="InParanoid" id="Q4N802"/>
<organism evidence="1 2">
    <name type="scientific">Theileria parva</name>
    <name type="common">East coast fever infection agent</name>
    <dbReference type="NCBI Taxonomy" id="5875"/>
    <lineage>
        <taxon>Eukaryota</taxon>
        <taxon>Sar</taxon>
        <taxon>Alveolata</taxon>
        <taxon>Apicomplexa</taxon>
        <taxon>Aconoidasida</taxon>
        <taxon>Piroplasmida</taxon>
        <taxon>Theileriidae</taxon>
        <taxon>Theileria</taxon>
    </lineage>
</organism>
<comment type="caution">
    <text evidence="1">The sequence shown here is derived from an EMBL/GenBank/DDBJ whole genome shotgun (WGS) entry which is preliminary data.</text>
</comment>
<dbReference type="Proteomes" id="UP000001949">
    <property type="component" value="Unassembled WGS sequence"/>
</dbReference>
<dbReference type="AlphaFoldDB" id="Q4N802"/>
<proteinExistence type="predicted"/>